<evidence type="ECO:0000256" key="9">
    <source>
        <dbReference type="ARBA" id="ARBA00024019"/>
    </source>
</evidence>
<dbReference type="SMART" id="SM00401">
    <property type="entry name" value="ZnF_GATA"/>
    <property type="match status" value="1"/>
</dbReference>
<evidence type="ECO:0000256" key="2">
    <source>
        <dbReference type="ARBA" id="ARBA00022723"/>
    </source>
</evidence>
<evidence type="ECO:0000256" key="1">
    <source>
        <dbReference type="ARBA" id="ARBA00004123"/>
    </source>
</evidence>
<dbReference type="InterPro" id="IPR052138">
    <property type="entry name" value="GATA_ZnFinger_Domain"/>
</dbReference>
<keyword evidence="5" id="KW-0805">Transcription regulation</keyword>
<keyword evidence="8" id="KW-0539">Nucleus</keyword>
<dbReference type="EMBL" id="JBJXBP010000006">
    <property type="protein sequence ID" value="KAL3825279.1"/>
    <property type="molecule type" value="Genomic_DNA"/>
</dbReference>
<evidence type="ECO:0000256" key="4">
    <source>
        <dbReference type="ARBA" id="ARBA00022833"/>
    </source>
</evidence>
<keyword evidence="4" id="KW-0862">Zinc</keyword>
<keyword evidence="3 10" id="KW-0863">Zinc-finger</keyword>
<dbReference type="AlphaFoldDB" id="A0ABD3SL13"/>
<evidence type="ECO:0000256" key="3">
    <source>
        <dbReference type="ARBA" id="ARBA00022771"/>
    </source>
</evidence>
<dbReference type="FunFam" id="3.30.50.10:FF:000055">
    <property type="entry name" value="GATA transcription factor 21"/>
    <property type="match status" value="1"/>
</dbReference>
<dbReference type="PROSITE" id="PS50114">
    <property type="entry name" value="GATA_ZN_FINGER_2"/>
    <property type="match status" value="1"/>
</dbReference>
<dbReference type="PROSITE" id="PS00344">
    <property type="entry name" value="GATA_ZN_FINGER_1"/>
    <property type="match status" value="1"/>
</dbReference>
<evidence type="ECO:0000256" key="5">
    <source>
        <dbReference type="ARBA" id="ARBA00023015"/>
    </source>
</evidence>
<gene>
    <name evidence="12" type="ORF">ACJIZ3_021308</name>
</gene>
<dbReference type="InterPro" id="IPR013088">
    <property type="entry name" value="Znf_NHR/GATA"/>
</dbReference>
<keyword evidence="6" id="KW-0238">DNA-binding</keyword>
<dbReference type="GO" id="GO:0005634">
    <property type="term" value="C:nucleus"/>
    <property type="evidence" value="ECO:0007669"/>
    <property type="project" value="UniProtKB-SubCell"/>
</dbReference>
<dbReference type="InterPro" id="IPR000679">
    <property type="entry name" value="Znf_GATA"/>
</dbReference>
<keyword evidence="13" id="KW-1185">Reference proteome</keyword>
<reference evidence="12 13" key="1">
    <citation type="submission" date="2024-12" db="EMBL/GenBank/DDBJ databases">
        <title>The unique morphological basis and parallel evolutionary history of personate flowers in Penstemon.</title>
        <authorList>
            <person name="Depatie T.H."/>
            <person name="Wessinger C.A."/>
        </authorList>
    </citation>
    <scope>NUCLEOTIDE SEQUENCE [LARGE SCALE GENOMIC DNA]</scope>
    <source>
        <strain evidence="12">WTNN_2</strain>
        <tissue evidence="12">Leaf</tissue>
    </source>
</reference>
<evidence type="ECO:0000256" key="6">
    <source>
        <dbReference type="ARBA" id="ARBA00023125"/>
    </source>
</evidence>
<organism evidence="12 13">
    <name type="scientific">Penstemon smallii</name>
    <dbReference type="NCBI Taxonomy" id="265156"/>
    <lineage>
        <taxon>Eukaryota</taxon>
        <taxon>Viridiplantae</taxon>
        <taxon>Streptophyta</taxon>
        <taxon>Embryophyta</taxon>
        <taxon>Tracheophyta</taxon>
        <taxon>Spermatophyta</taxon>
        <taxon>Magnoliopsida</taxon>
        <taxon>eudicotyledons</taxon>
        <taxon>Gunneridae</taxon>
        <taxon>Pentapetalae</taxon>
        <taxon>asterids</taxon>
        <taxon>lamiids</taxon>
        <taxon>Lamiales</taxon>
        <taxon>Plantaginaceae</taxon>
        <taxon>Cheloneae</taxon>
        <taxon>Penstemon</taxon>
    </lineage>
</organism>
<accession>A0ABD3SL13</accession>
<comment type="similarity">
    <text evidence="9">Belongs to the type IV zinc-finger family. Class B subfamily.</text>
</comment>
<evidence type="ECO:0000313" key="13">
    <source>
        <dbReference type="Proteomes" id="UP001634393"/>
    </source>
</evidence>
<dbReference type="Proteomes" id="UP001634393">
    <property type="component" value="Unassembled WGS sequence"/>
</dbReference>
<dbReference type="GO" id="GO:0008270">
    <property type="term" value="F:zinc ion binding"/>
    <property type="evidence" value="ECO:0007669"/>
    <property type="project" value="UniProtKB-KW"/>
</dbReference>
<dbReference type="PANTHER" id="PTHR47255">
    <property type="entry name" value="GATA TRANSCRIPTION FACTOR 22-RELATED"/>
    <property type="match status" value="1"/>
</dbReference>
<dbReference type="CDD" id="cd00202">
    <property type="entry name" value="ZnF_GATA"/>
    <property type="match status" value="1"/>
</dbReference>
<evidence type="ECO:0000256" key="7">
    <source>
        <dbReference type="ARBA" id="ARBA00023163"/>
    </source>
</evidence>
<evidence type="ECO:0000259" key="11">
    <source>
        <dbReference type="PROSITE" id="PS50114"/>
    </source>
</evidence>
<evidence type="ECO:0000313" key="12">
    <source>
        <dbReference type="EMBL" id="KAL3825279.1"/>
    </source>
</evidence>
<evidence type="ECO:0000256" key="8">
    <source>
        <dbReference type="ARBA" id="ARBA00023242"/>
    </source>
</evidence>
<dbReference type="PANTHER" id="PTHR47255:SF4">
    <property type="entry name" value="GATA ZINC FINGER DOMAIN-CONTAINING PROTEIN 12"/>
    <property type="match status" value="1"/>
</dbReference>
<dbReference type="Gene3D" id="3.30.50.10">
    <property type="entry name" value="Erythroid Transcription Factor GATA-1, subunit A"/>
    <property type="match status" value="1"/>
</dbReference>
<dbReference type="SUPFAM" id="SSF57716">
    <property type="entry name" value="Glucocorticoid receptor-like (DNA-binding domain)"/>
    <property type="match status" value="1"/>
</dbReference>
<comment type="caution">
    <text evidence="12">The sequence shown here is derived from an EMBL/GenBank/DDBJ whole genome shotgun (WGS) entry which is preliminary data.</text>
</comment>
<feature type="domain" description="GATA-type" evidence="11">
    <location>
        <begin position="166"/>
        <end position="202"/>
    </location>
</feature>
<keyword evidence="7" id="KW-0804">Transcription</keyword>
<dbReference type="Pfam" id="PF00320">
    <property type="entry name" value="GATA"/>
    <property type="match status" value="1"/>
</dbReference>
<evidence type="ECO:0000256" key="10">
    <source>
        <dbReference type="PROSITE-ProRule" id="PRU00094"/>
    </source>
</evidence>
<proteinExistence type="inferred from homology"/>
<comment type="subcellular location">
    <subcellularLocation>
        <location evidence="1">Nucleus</location>
    </subcellularLocation>
</comment>
<protein>
    <recommendedName>
        <fullName evidence="11">GATA-type domain-containing protein</fullName>
    </recommendedName>
</protein>
<keyword evidence="2" id="KW-0479">Metal-binding</keyword>
<dbReference type="GO" id="GO:0000976">
    <property type="term" value="F:transcription cis-regulatory region binding"/>
    <property type="evidence" value="ECO:0007669"/>
    <property type="project" value="UniProtKB-ARBA"/>
</dbReference>
<name>A0ABD3SL13_9LAMI</name>
<sequence>MNLNSPPPPFDQDHDDQAHLHHFAPNHRLASSSSSVACHFFFDSTQEYYHRDQLYPQHHQEVDNYGYRGGSSSTYGIKNKVEASGLKLTLWKKEVDHVPAEISVSEKNENNVNPAGVKWMSSKMRLMQKMKNNPNRVPNDDRKLHQSSYNVETDLSSNNSSYNNNSNPIRVCSDCNTTKTPLWRSGPKGPKSLCNACGIRQRKARRAMAAATANDTSPPPPPPPLAMKIKVQHKEKNNNTIGENGHAKKRFKMADDAGSTSSNGQKVGFEDFLINLSEKLAFHRVFPEDEKDAAILLMALSSGLVHG</sequence>